<keyword evidence="1" id="KW-0732">Signal</keyword>
<keyword evidence="3" id="KW-1185">Reference proteome</keyword>
<dbReference type="KEGG" id="llu:AKJ09_04862"/>
<accession>A0A0K1PXE9</accession>
<evidence type="ECO:0000313" key="3">
    <source>
        <dbReference type="Proteomes" id="UP000064967"/>
    </source>
</evidence>
<dbReference type="EMBL" id="CP012333">
    <property type="protein sequence ID" value="AKU98198.1"/>
    <property type="molecule type" value="Genomic_DNA"/>
</dbReference>
<evidence type="ECO:0000256" key="1">
    <source>
        <dbReference type="SAM" id="SignalP"/>
    </source>
</evidence>
<evidence type="ECO:0008006" key="4">
    <source>
        <dbReference type="Google" id="ProtNLM"/>
    </source>
</evidence>
<dbReference type="Proteomes" id="UP000064967">
    <property type="component" value="Chromosome"/>
</dbReference>
<reference evidence="2 3" key="1">
    <citation type="submission" date="2015-08" db="EMBL/GenBank/DDBJ databases">
        <authorList>
            <person name="Babu N.S."/>
            <person name="Beckwith C.J."/>
            <person name="Beseler K.G."/>
            <person name="Brison A."/>
            <person name="Carone J.V."/>
            <person name="Caskin T.P."/>
            <person name="Diamond M."/>
            <person name="Durham M.E."/>
            <person name="Foxe J.M."/>
            <person name="Go M."/>
            <person name="Henderson B.A."/>
            <person name="Jones I.B."/>
            <person name="McGettigan J.A."/>
            <person name="Micheletti S.J."/>
            <person name="Nasrallah M.E."/>
            <person name="Ortiz D."/>
            <person name="Piller C.R."/>
            <person name="Privatt S.R."/>
            <person name="Schneider S.L."/>
            <person name="Sharp S."/>
            <person name="Smith T.C."/>
            <person name="Stanton J.D."/>
            <person name="Ullery H.E."/>
            <person name="Wilson R.J."/>
            <person name="Serrano M.G."/>
            <person name="Buck G."/>
            <person name="Lee V."/>
            <person name="Wang Y."/>
            <person name="Carvalho R."/>
            <person name="Voegtly L."/>
            <person name="Shi R."/>
            <person name="Duckworth R."/>
            <person name="Johnson A."/>
            <person name="Loviza R."/>
            <person name="Walstead R."/>
            <person name="Shah Z."/>
            <person name="Kiflezghi M."/>
            <person name="Wade K."/>
            <person name="Ball S.L."/>
            <person name="Bradley K.W."/>
            <person name="Asai D.J."/>
            <person name="Bowman C.A."/>
            <person name="Russell D.A."/>
            <person name="Pope W.H."/>
            <person name="Jacobs-Sera D."/>
            <person name="Hendrix R.W."/>
            <person name="Hatfull G.F."/>
        </authorList>
    </citation>
    <scope>NUCLEOTIDE SEQUENCE [LARGE SCALE GENOMIC DNA]</scope>
    <source>
        <strain evidence="2 3">DSM 27648</strain>
    </source>
</reference>
<dbReference type="PROSITE" id="PS51257">
    <property type="entry name" value="PROKAR_LIPOPROTEIN"/>
    <property type="match status" value="1"/>
</dbReference>
<dbReference type="RefSeq" id="WP_169927747.1">
    <property type="nucleotide sequence ID" value="NZ_CP012333.1"/>
</dbReference>
<feature type="chain" id="PRO_5005466770" description="Cell division protein FtsH" evidence="1">
    <location>
        <begin position="20"/>
        <end position="397"/>
    </location>
</feature>
<dbReference type="STRING" id="1391654.AKJ09_04862"/>
<dbReference type="NCBIfam" id="NF038133">
    <property type="entry name" value="choice_anch_L"/>
    <property type="match status" value="1"/>
</dbReference>
<sequence length="397" mass="41885">MQHLLRLSAIPLVSAALLAACALGGSDAVTQTPDAAAPGFGDDLDADPTTCRLQNGIDDDGDGYSEAEGDCDDCRKAFNPGAYDYDGNGIDEDCSGVPDDEPKGCDVGAALDDPDAAAAVRALGLCRWASLDANGKPKTWGVISAKYVKPDGTPETDPLSHGIMTAFGANTPLDGKTLLALSSGSARTPDMPGYHDLLGYRKGYKSGVPEGYPKESPACPGTVSGQANDGAGLELEIRVPTNVKSFHVDQNFFTLEFPGYVCSKYNDFYVLDMSPKVPEYPDGNVAFDAVGNPISVNNALLQVCEPRTIDGRNYPCPLGVASLKGTGFDTVSDDYSPAPHAATGWLTTWAPVQGGTTIRLRFTIWDSSDGNLDSTVLVDRFAWADVDRRGTAPSEIR</sequence>
<dbReference type="AlphaFoldDB" id="A0A0K1PXE9"/>
<dbReference type="InterPro" id="IPR049804">
    <property type="entry name" value="Choice_anch_L"/>
</dbReference>
<evidence type="ECO:0000313" key="2">
    <source>
        <dbReference type="EMBL" id="AKU98198.1"/>
    </source>
</evidence>
<name>A0A0K1PXE9_9BACT</name>
<gene>
    <name evidence="2" type="ORF">AKJ09_04862</name>
</gene>
<organism evidence="2 3">
    <name type="scientific">Labilithrix luteola</name>
    <dbReference type="NCBI Taxonomy" id="1391654"/>
    <lineage>
        <taxon>Bacteria</taxon>
        <taxon>Pseudomonadati</taxon>
        <taxon>Myxococcota</taxon>
        <taxon>Polyangia</taxon>
        <taxon>Polyangiales</taxon>
        <taxon>Labilitrichaceae</taxon>
        <taxon>Labilithrix</taxon>
    </lineage>
</organism>
<feature type="signal peptide" evidence="1">
    <location>
        <begin position="1"/>
        <end position="19"/>
    </location>
</feature>
<protein>
    <recommendedName>
        <fullName evidence="4">Cell division protein FtsH</fullName>
    </recommendedName>
</protein>
<proteinExistence type="predicted"/>